<sequence>MKLFFKSLFVLNIILFLLSIAYLLFPFNPIFLNSYGFLLIITLTGNILASIIGSRFKKLDMTYLILSSLGMVAVMLSNTIASLSPTNESSRSLFSIVILFLMMILGAVITRAPFQHTTRSADRLSFSRYQSQNKAKEVAKLVLTIILGLFLLGGAFLAFSMVTGIDIGLLQVLISQYSLFYGFIFLSVAGILLKISRLKLRSIYGLLVLFCGLSLFAVFSLPLVTLPSLFNESETDYTKAFGQEWHTIGENNPQFMSSPVSIPAYFFGIPSTDYNVTEDVLFYEGTEGVDAGLELRFDAYTPPTDAKQLPGKGSTLIRIHGGGWNTGDKGAENFAQINKYFAAQGYIVFDLQYGLNDQDQFVKFSTVPDEVSGNFSIDDMVRHLGIFTTYLADHHEEYAANIDSVFISGGSAGGHLANAVALGLSSGEYTKLLDERLTVNGIIPIYPANGLAGYQDITGEEELVDPALLVEKDSPPALVYQGQHDTIVDPLVAENFKDAYTENDNSEIAIIRMPYGEHASDLYFPGFYSQTFIYYMERFMYQYR</sequence>
<proteinExistence type="predicted"/>
<feature type="transmembrane region" description="Helical" evidence="2">
    <location>
        <begin position="174"/>
        <end position="193"/>
    </location>
</feature>
<dbReference type="GeneID" id="96910213"/>
<gene>
    <name evidence="5" type="ORF">ACEN37_06640</name>
    <name evidence="4" type="ORF">M132T_03770</name>
</gene>
<keyword evidence="7" id="KW-1185">Reference proteome</keyword>
<feature type="transmembrane region" description="Helical" evidence="2">
    <location>
        <begin position="138"/>
        <end position="162"/>
    </location>
</feature>
<dbReference type="SUPFAM" id="SSF53474">
    <property type="entry name" value="alpha/beta-Hydrolases"/>
    <property type="match status" value="1"/>
</dbReference>
<feature type="transmembrane region" description="Helical" evidence="2">
    <location>
        <begin position="31"/>
        <end position="49"/>
    </location>
</feature>
<dbReference type="EMBL" id="BKBI01000002">
    <property type="protein sequence ID" value="GEQ34869.1"/>
    <property type="molecule type" value="Genomic_DNA"/>
</dbReference>
<dbReference type="GO" id="GO:0016787">
    <property type="term" value="F:hydrolase activity"/>
    <property type="evidence" value="ECO:0007669"/>
    <property type="project" value="UniProtKB-KW"/>
</dbReference>
<feature type="transmembrane region" description="Helical" evidence="2">
    <location>
        <begin position="7"/>
        <end position="25"/>
    </location>
</feature>
<reference evidence="5 7" key="2">
    <citation type="submission" date="2024-08" db="EMBL/GenBank/DDBJ databases">
        <authorList>
            <person name="Arias E."/>
        </authorList>
    </citation>
    <scope>NUCLEOTIDE SEQUENCE [LARGE SCALE GENOMIC DNA]</scope>
    <source>
        <strain evidence="5 7">FAM 24106</strain>
    </source>
</reference>
<evidence type="ECO:0000313" key="5">
    <source>
        <dbReference type="EMBL" id="MFL2102931.1"/>
    </source>
</evidence>
<protein>
    <submittedName>
        <fullName evidence="5">Alpha/beta hydrolase</fullName>
    </submittedName>
</protein>
<dbReference type="PANTHER" id="PTHR48081">
    <property type="entry name" value="AB HYDROLASE SUPERFAMILY PROTEIN C4A8.06C"/>
    <property type="match status" value="1"/>
</dbReference>
<dbReference type="Proteomes" id="UP001625374">
    <property type="component" value="Unassembled WGS sequence"/>
</dbReference>
<dbReference type="InterPro" id="IPR049492">
    <property type="entry name" value="BD-FAE-like_dom"/>
</dbReference>
<dbReference type="InterPro" id="IPR050300">
    <property type="entry name" value="GDXG_lipolytic_enzyme"/>
</dbReference>
<name>A0AAV3WTM1_9LACT</name>
<feature type="transmembrane region" description="Helical" evidence="2">
    <location>
        <begin position="205"/>
        <end position="230"/>
    </location>
</feature>
<dbReference type="Pfam" id="PF20434">
    <property type="entry name" value="BD-FAE"/>
    <property type="match status" value="1"/>
</dbReference>
<evidence type="ECO:0000313" key="7">
    <source>
        <dbReference type="Proteomes" id="UP001625374"/>
    </source>
</evidence>
<dbReference type="AlphaFoldDB" id="A0AAV3WTM1"/>
<dbReference type="Gene3D" id="3.40.50.1820">
    <property type="entry name" value="alpha/beta hydrolase"/>
    <property type="match status" value="1"/>
</dbReference>
<evidence type="ECO:0000313" key="6">
    <source>
        <dbReference type="Proteomes" id="UP000887127"/>
    </source>
</evidence>
<feature type="domain" description="BD-FAE-like" evidence="3">
    <location>
        <begin position="298"/>
        <end position="425"/>
    </location>
</feature>
<comment type="caution">
    <text evidence="4">The sequence shown here is derived from an EMBL/GenBank/DDBJ whole genome shotgun (WGS) entry which is preliminary data.</text>
</comment>
<feature type="transmembrane region" description="Helical" evidence="2">
    <location>
        <begin position="93"/>
        <end position="114"/>
    </location>
</feature>
<keyword evidence="2" id="KW-0472">Membrane</keyword>
<keyword evidence="2" id="KW-0812">Transmembrane</keyword>
<keyword evidence="1 5" id="KW-0378">Hydrolase</keyword>
<evidence type="ECO:0000259" key="3">
    <source>
        <dbReference type="Pfam" id="PF20434"/>
    </source>
</evidence>
<dbReference type="InterPro" id="IPR029058">
    <property type="entry name" value="AB_hydrolase_fold"/>
</dbReference>
<feature type="transmembrane region" description="Helical" evidence="2">
    <location>
        <begin position="61"/>
        <end position="81"/>
    </location>
</feature>
<dbReference type="RefSeq" id="WP_091759736.1">
    <property type="nucleotide sequence ID" value="NZ_BJVX01000001.1"/>
</dbReference>
<organism evidence="4 6">
    <name type="scientific">Marinilactibacillus psychrotolerans</name>
    <dbReference type="NCBI Taxonomy" id="191770"/>
    <lineage>
        <taxon>Bacteria</taxon>
        <taxon>Bacillati</taxon>
        <taxon>Bacillota</taxon>
        <taxon>Bacilli</taxon>
        <taxon>Lactobacillales</taxon>
        <taxon>Carnobacteriaceae</taxon>
        <taxon>Marinilactibacillus</taxon>
    </lineage>
</organism>
<dbReference type="EMBL" id="JBGQQK010000016">
    <property type="protein sequence ID" value="MFL2102931.1"/>
    <property type="molecule type" value="Genomic_DNA"/>
</dbReference>
<dbReference type="Proteomes" id="UP000887127">
    <property type="component" value="Unassembled WGS sequence"/>
</dbReference>
<accession>A0AAV3WTM1</accession>
<evidence type="ECO:0000256" key="1">
    <source>
        <dbReference type="ARBA" id="ARBA00022801"/>
    </source>
</evidence>
<evidence type="ECO:0000313" key="4">
    <source>
        <dbReference type="EMBL" id="GEQ34869.1"/>
    </source>
</evidence>
<reference evidence="4" key="1">
    <citation type="submission" date="2019-08" db="EMBL/GenBank/DDBJ databases">
        <title>Marinilactibacillus psychrotolerans M13-2T whole genome sequencing project.</title>
        <authorList>
            <person name="Ishikawa M."/>
            <person name="Suzuki T."/>
            <person name="Matsutani M."/>
        </authorList>
    </citation>
    <scope>NUCLEOTIDE SEQUENCE</scope>
    <source>
        <strain evidence="4">M13-2T</strain>
    </source>
</reference>
<evidence type="ECO:0000256" key="2">
    <source>
        <dbReference type="SAM" id="Phobius"/>
    </source>
</evidence>
<keyword evidence="2" id="KW-1133">Transmembrane helix</keyword>